<dbReference type="AlphaFoldDB" id="A0A383RFM3"/>
<sequence length="61" mass="7333">MPQITHFFQFYMSILTQCRVEDYTRKRAMSSKKALTWMNGRIRNSIIESCDVCLWKNKVNL</sequence>
<reference evidence="2" key="1">
    <citation type="submission" date="2018-08" db="EMBL/GenBank/DDBJ databases">
        <authorList>
            <person name="Chevrot R."/>
        </authorList>
    </citation>
    <scope>NUCLEOTIDE SEQUENCE [LARGE SCALE GENOMIC DNA]</scope>
</reference>
<organism evidence="1 2">
    <name type="scientific">Paenibacillus alvei</name>
    <name type="common">Bacillus alvei</name>
    <dbReference type="NCBI Taxonomy" id="44250"/>
    <lineage>
        <taxon>Bacteria</taxon>
        <taxon>Bacillati</taxon>
        <taxon>Bacillota</taxon>
        <taxon>Bacilli</taxon>
        <taxon>Bacillales</taxon>
        <taxon>Paenibacillaceae</taxon>
        <taxon>Paenibacillus</taxon>
    </lineage>
</organism>
<accession>A0A383RFM3</accession>
<protein>
    <submittedName>
        <fullName evidence="1">Uncharacterized protein</fullName>
    </submittedName>
</protein>
<evidence type="ECO:0000313" key="2">
    <source>
        <dbReference type="Proteomes" id="UP000304148"/>
    </source>
</evidence>
<proteinExistence type="predicted"/>
<name>A0A383RFM3_PAEAL</name>
<evidence type="ECO:0000313" key="1">
    <source>
        <dbReference type="EMBL" id="SYX85750.1"/>
    </source>
</evidence>
<dbReference type="Proteomes" id="UP000304148">
    <property type="component" value="Chromosome"/>
</dbReference>
<dbReference type="EMBL" id="LS992241">
    <property type="protein sequence ID" value="SYX85750.1"/>
    <property type="molecule type" value="Genomic_DNA"/>
</dbReference>
<gene>
    <name evidence="1" type="ORF">PBLR_14172</name>
</gene>